<dbReference type="InterPro" id="IPR029016">
    <property type="entry name" value="GAF-like_dom_sf"/>
</dbReference>
<sequence length="252" mass="26335">MAHPGRRMGRIFIELADTLADDFDIVDYLDNLACHGAEVAEVTACAVLLADPAGPLSMVAGSSEPARIVGLSQLKYQEGPGLDAHQGRTPVSCPDLAAAAGRWPNFASAAAAAGFAAVHALPMGCRDQAVGALILLHTVPLPLEAATAGLAGDLAQAAAIGLAHRRAVRHHETVTGQLRLALNSRVLIEQAKGLLAGQLGVTPDEAFVLLRDYARAHQLKLTALSRALIQGEIIPVSPREWLEQGGGQPRMP</sequence>
<keyword evidence="7" id="KW-1185">Reference proteome</keyword>
<dbReference type="InterPro" id="IPR012074">
    <property type="entry name" value="GAF_ANTAR"/>
</dbReference>
<protein>
    <submittedName>
        <fullName evidence="6">Transcriptional regulator</fullName>
    </submittedName>
</protein>
<proteinExistence type="predicted"/>
<feature type="domain" description="ANTAR" evidence="5">
    <location>
        <begin position="168"/>
        <end position="229"/>
    </location>
</feature>
<evidence type="ECO:0000256" key="1">
    <source>
        <dbReference type="ARBA" id="ARBA00022679"/>
    </source>
</evidence>
<dbReference type="InterPro" id="IPR011006">
    <property type="entry name" value="CheY-like_superfamily"/>
</dbReference>
<dbReference type="Pfam" id="PF03861">
    <property type="entry name" value="ANTAR"/>
    <property type="match status" value="1"/>
</dbReference>
<evidence type="ECO:0000256" key="3">
    <source>
        <dbReference type="ARBA" id="ARBA00023015"/>
    </source>
</evidence>
<dbReference type="Pfam" id="PF01590">
    <property type="entry name" value="GAF"/>
    <property type="match status" value="1"/>
</dbReference>
<keyword evidence="1" id="KW-0808">Transferase</keyword>
<dbReference type="Gene3D" id="1.10.10.10">
    <property type="entry name" value="Winged helix-like DNA-binding domain superfamily/Winged helix DNA-binding domain"/>
    <property type="match status" value="1"/>
</dbReference>
<keyword evidence="2" id="KW-0418">Kinase</keyword>
<organism evidence="6 7">
    <name type="scientific">Planobispora longispora</name>
    <dbReference type="NCBI Taxonomy" id="28887"/>
    <lineage>
        <taxon>Bacteria</taxon>
        <taxon>Bacillati</taxon>
        <taxon>Actinomycetota</taxon>
        <taxon>Actinomycetes</taxon>
        <taxon>Streptosporangiales</taxon>
        <taxon>Streptosporangiaceae</taxon>
        <taxon>Planobispora</taxon>
    </lineage>
</organism>
<dbReference type="InterPro" id="IPR003018">
    <property type="entry name" value="GAF"/>
</dbReference>
<dbReference type="EMBL" id="BOOH01000023">
    <property type="protein sequence ID" value="GIH76880.1"/>
    <property type="molecule type" value="Genomic_DNA"/>
</dbReference>
<dbReference type="GO" id="GO:0003723">
    <property type="term" value="F:RNA binding"/>
    <property type="evidence" value="ECO:0007669"/>
    <property type="project" value="InterPro"/>
</dbReference>
<evidence type="ECO:0000256" key="4">
    <source>
        <dbReference type="ARBA" id="ARBA00023163"/>
    </source>
</evidence>
<comment type="caution">
    <text evidence="6">The sequence shown here is derived from an EMBL/GenBank/DDBJ whole genome shotgun (WGS) entry which is preliminary data.</text>
</comment>
<dbReference type="InterPro" id="IPR005561">
    <property type="entry name" value="ANTAR"/>
</dbReference>
<reference evidence="6 7" key="1">
    <citation type="submission" date="2021-01" db="EMBL/GenBank/DDBJ databases">
        <title>Whole genome shotgun sequence of Planobispora longispora NBRC 13918.</title>
        <authorList>
            <person name="Komaki H."/>
            <person name="Tamura T."/>
        </authorList>
    </citation>
    <scope>NUCLEOTIDE SEQUENCE [LARGE SCALE GENOMIC DNA]</scope>
    <source>
        <strain evidence="6 7">NBRC 13918</strain>
    </source>
</reference>
<keyword evidence="3" id="KW-0805">Transcription regulation</keyword>
<gene>
    <name evidence="6" type="ORF">Plo01_33090</name>
</gene>
<evidence type="ECO:0000256" key="2">
    <source>
        <dbReference type="ARBA" id="ARBA00022777"/>
    </source>
</evidence>
<dbReference type="Proteomes" id="UP000616724">
    <property type="component" value="Unassembled WGS sequence"/>
</dbReference>
<dbReference type="SUPFAM" id="SSF52172">
    <property type="entry name" value="CheY-like"/>
    <property type="match status" value="1"/>
</dbReference>
<keyword evidence="4" id="KW-0804">Transcription</keyword>
<dbReference type="GO" id="GO:0016301">
    <property type="term" value="F:kinase activity"/>
    <property type="evidence" value="ECO:0007669"/>
    <property type="project" value="UniProtKB-KW"/>
</dbReference>
<dbReference type="AlphaFoldDB" id="A0A8J3W5S9"/>
<evidence type="ECO:0000259" key="5">
    <source>
        <dbReference type="PROSITE" id="PS50921"/>
    </source>
</evidence>
<dbReference type="SUPFAM" id="SSF55781">
    <property type="entry name" value="GAF domain-like"/>
    <property type="match status" value="1"/>
</dbReference>
<evidence type="ECO:0000313" key="6">
    <source>
        <dbReference type="EMBL" id="GIH76880.1"/>
    </source>
</evidence>
<dbReference type="Gene3D" id="3.30.450.40">
    <property type="match status" value="1"/>
</dbReference>
<dbReference type="RefSeq" id="WP_203891458.1">
    <property type="nucleotide sequence ID" value="NZ_BOOH01000023.1"/>
</dbReference>
<dbReference type="PROSITE" id="PS50921">
    <property type="entry name" value="ANTAR"/>
    <property type="match status" value="1"/>
</dbReference>
<name>A0A8J3W5S9_9ACTN</name>
<dbReference type="SMART" id="SM01012">
    <property type="entry name" value="ANTAR"/>
    <property type="match status" value="1"/>
</dbReference>
<dbReference type="InterPro" id="IPR036388">
    <property type="entry name" value="WH-like_DNA-bd_sf"/>
</dbReference>
<evidence type="ECO:0000313" key="7">
    <source>
        <dbReference type="Proteomes" id="UP000616724"/>
    </source>
</evidence>
<dbReference type="PIRSF" id="PIRSF036625">
    <property type="entry name" value="GAF_ANTAR"/>
    <property type="match status" value="1"/>
</dbReference>
<accession>A0A8J3W5S9</accession>